<sequence length="113" mass="13303">MVLLKLRYTTCPQWCQHRLTERDQMKKDLPYSKQRHTITLMSIMHRGQTQTQNDRTTAQRFMRSLEMHSTSEIQQSGQSCARLMKSQRCSICRGNAKDRVQTNPKTEVPVPHQ</sequence>
<dbReference type="AlphaFoldDB" id="A0A7S4FPT8"/>
<dbReference type="EMBL" id="HBJA01053715">
    <property type="protein sequence ID" value="CAE0807915.1"/>
    <property type="molecule type" value="Transcribed_RNA"/>
</dbReference>
<gene>
    <name evidence="1" type="ORF">EGYM00163_LOCUS19044</name>
</gene>
<organism evidence="1">
    <name type="scientific">Eutreptiella gymnastica</name>
    <dbReference type="NCBI Taxonomy" id="73025"/>
    <lineage>
        <taxon>Eukaryota</taxon>
        <taxon>Discoba</taxon>
        <taxon>Euglenozoa</taxon>
        <taxon>Euglenida</taxon>
        <taxon>Spirocuta</taxon>
        <taxon>Euglenophyceae</taxon>
        <taxon>Eutreptiales</taxon>
        <taxon>Eutreptiaceae</taxon>
        <taxon>Eutreptiella</taxon>
    </lineage>
</organism>
<evidence type="ECO:0000313" key="1">
    <source>
        <dbReference type="EMBL" id="CAE0807915.1"/>
    </source>
</evidence>
<reference evidence="1" key="1">
    <citation type="submission" date="2021-01" db="EMBL/GenBank/DDBJ databases">
        <authorList>
            <person name="Corre E."/>
            <person name="Pelletier E."/>
            <person name="Niang G."/>
            <person name="Scheremetjew M."/>
            <person name="Finn R."/>
            <person name="Kale V."/>
            <person name="Holt S."/>
            <person name="Cochrane G."/>
            <person name="Meng A."/>
            <person name="Brown T."/>
            <person name="Cohen L."/>
        </authorList>
    </citation>
    <scope>NUCLEOTIDE SEQUENCE</scope>
    <source>
        <strain evidence="1">CCMP1594</strain>
    </source>
</reference>
<name>A0A7S4FPT8_9EUGL</name>
<accession>A0A7S4FPT8</accession>
<protein>
    <submittedName>
        <fullName evidence="1">Uncharacterized protein</fullName>
    </submittedName>
</protein>
<proteinExistence type="predicted"/>